<protein>
    <recommendedName>
        <fullName evidence="1">DUF4213 domain-containing protein</fullName>
    </recommendedName>
</protein>
<dbReference type="Pfam" id="PF13938">
    <property type="entry name" value="DUF4213"/>
    <property type="match status" value="1"/>
</dbReference>
<sequence>MGSLDFSPGAILRETHGHIQAALGEELDEISLERIVLGLFFTGVKLSNSFGGICFTPVKTIPEAVCCPSSARAMQACCRMLSFNGELIL</sequence>
<dbReference type="SUPFAM" id="SSF159713">
    <property type="entry name" value="Dhaf3308-like"/>
    <property type="match status" value="1"/>
</dbReference>
<accession>A0A2L2XFP8</accession>
<gene>
    <name evidence="2" type="ORF">DCCM_4302</name>
</gene>
<comment type="caution">
    <text evidence="2">The sequence shown here is derived from an EMBL/GenBank/DDBJ whole genome shotgun (WGS) entry which is preliminary data.</text>
</comment>
<evidence type="ECO:0000313" key="2">
    <source>
        <dbReference type="EMBL" id="GBF35179.1"/>
    </source>
</evidence>
<organism evidence="2 3">
    <name type="scientific">Desulfocucumis palustris</name>
    <dbReference type="NCBI Taxonomy" id="1898651"/>
    <lineage>
        <taxon>Bacteria</taxon>
        <taxon>Bacillati</taxon>
        <taxon>Bacillota</taxon>
        <taxon>Clostridia</taxon>
        <taxon>Eubacteriales</taxon>
        <taxon>Desulfocucumaceae</taxon>
        <taxon>Desulfocucumis</taxon>
    </lineage>
</organism>
<proteinExistence type="predicted"/>
<evidence type="ECO:0000313" key="3">
    <source>
        <dbReference type="Proteomes" id="UP000239549"/>
    </source>
</evidence>
<dbReference type="InterPro" id="IPR025251">
    <property type="entry name" value="DUF4213"/>
</dbReference>
<dbReference type="RefSeq" id="WP_174705169.1">
    <property type="nucleotide sequence ID" value="NZ_BFAV01000157.1"/>
</dbReference>
<feature type="domain" description="DUF4213" evidence="1">
    <location>
        <begin position="22"/>
        <end position="63"/>
    </location>
</feature>
<dbReference type="Proteomes" id="UP000239549">
    <property type="component" value="Unassembled WGS sequence"/>
</dbReference>
<name>A0A2L2XFP8_9FIRM</name>
<dbReference type="AlphaFoldDB" id="A0A2L2XFP8"/>
<keyword evidence="3" id="KW-1185">Reference proteome</keyword>
<evidence type="ECO:0000259" key="1">
    <source>
        <dbReference type="Pfam" id="PF13938"/>
    </source>
</evidence>
<reference evidence="3" key="1">
    <citation type="submission" date="2018-02" db="EMBL/GenBank/DDBJ databases">
        <title>Genome sequence of Desulfocucumis palustris strain NAW-5.</title>
        <authorList>
            <person name="Watanabe M."/>
            <person name="Kojima H."/>
            <person name="Fukui M."/>
        </authorList>
    </citation>
    <scope>NUCLEOTIDE SEQUENCE [LARGE SCALE GENOMIC DNA]</scope>
    <source>
        <strain evidence="3">NAW-5</strain>
    </source>
</reference>
<dbReference type="EMBL" id="BFAV01000157">
    <property type="protein sequence ID" value="GBF35179.1"/>
    <property type="molecule type" value="Genomic_DNA"/>
</dbReference>